<keyword evidence="5" id="KW-0812">Transmembrane</keyword>
<dbReference type="FunFam" id="1.10.600.10:FF:000023">
    <property type="entry name" value="Squalene synthase"/>
    <property type="match status" value="1"/>
</dbReference>
<dbReference type="SUPFAM" id="SSF48576">
    <property type="entry name" value="Terpenoid synthases"/>
    <property type="match status" value="1"/>
</dbReference>
<gene>
    <name evidence="6" type="ORF">EXIGLDRAFT_839908</name>
</gene>
<feature type="transmembrane region" description="Helical" evidence="5">
    <location>
        <begin position="469"/>
        <end position="494"/>
    </location>
</feature>
<comment type="catalytic activity">
    <reaction evidence="5">
        <text>2 (2E,6E)-farnesyl diphosphate + NADH + H(+) = squalene + 2 diphosphate + NAD(+)</text>
        <dbReference type="Rhea" id="RHEA:32299"/>
        <dbReference type="ChEBI" id="CHEBI:15378"/>
        <dbReference type="ChEBI" id="CHEBI:15440"/>
        <dbReference type="ChEBI" id="CHEBI:33019"/>
        <dbReference type="ChEBI" id="CHEBI:57540"/>
        <dbReference type="ChEBI" id="CHEBI:57945"/>
        <dbReference type="ChEBI" id="CHEBI:175763"/>
        <dbReference type="EC" id="2.5.1.21"/>
    </reaction>
</comment>
<dbReference type="GO" id="GO:0051996">
    <property type="term" value="F:squalene synthase [NAD(P)H] activity"/>
    <property type="evidence" value="ECO:0007669"/>
    <property type="project" value="UniProtKB-UniRule"/>
</dbReference>
<comment type="cofactor">
    <cofactor evidence="1 5">
        <name>Mg(2+)</name>
        <dbReference type="ChEBI" id="CHEBI:18420"/>
    </cofactor>
</comment>
<keyword evidence="5" id="KW-0472">Membrane</keyword>
<evidence type="ECO:0000313" key="6">
    <source>
        <dbReference type="EMBL" id="KZV87498.1"/>
    </source>
</evidence>
<dbReference type="PROSITE" id="PS01044">
    <property type="entry name" value="SQUALEN_PHYTOEN_SYN_1"/>
    <property type="match status" value="1"/>
</dbReference>
<dbReference type="SFLD" id="SFLDS00005">
    <property type="entry name" value="Isoprenoid_Synthase_Type_I"/>
    <property type="match status" value="1"/>
</dbReference>
<dbReference type="InterPro" id="IPR019845">
    <property type="entry name" value="Squalene/phytoene_synthase_CS"/>
</dbReference>
<dbReference type="AlphaFoldDB" id="A0A165EQY3"/>
<dbReference type="InterPro" id="IPR006449">
    <property type="entry name" value="Squal_synth-like"/>
</dbReference>
<dbReference type="NCBIfam" id="TIGR01559">
    <property type="entry name" value="squal_synth"/>
    <property type="match status" value="1"/>
</dbReference>
<evidence type="ECO:0000256" key="2">
    <source>
        <dbReference type="ARBA" id="ARBA00006251"/>
    </source>
</evidence>
<dbReference type="GO" id="GO:0005789">
    <property type="term" value="C:endoplasmic reticulum membrane"/>
    <property type="evidence" value="ECO:0007669"/>
    <property type="project" value="TreeGrafter"/>
</dbReference>
<evidence type="ECO:0000256" key="5">
    <source>
        <dbReference type="RuleBase" id="RU368088"/>
    </source>
</evidence>
<keyword evidence="4 5" id="KW-0808">Transferase</keyword>
<evidence type="ECO:0000256" key="1">
    <source>
        <dbReference type="ARBA" id="ARBA00001946"/>
    </source>
</evidence>
<accession>A0A165EQY3</accession>
<dbReference type="GO" id="GO:0055056">
    <property type="term" value="F:D-glucose transmembrane transporter activity"/>
    <property type="evidence" value="ECO:0007669"/>
    <property type="project" value="UniProtKB-UniRule"/>
</dbReference>
<dbReference type="EC" id="2.5.1.21" evidence="3 5"/>
<comment type="pathway">
    <text evidence="5">Terpene metabolism; lanosterol biosynthesis; lanosterol from farnesyl diphosphate: step 1/3.</text>
</comment>
<dbReference type="GO" id="GO:0006696">
    <property type="term" value="P:ergosterol biosynthetic process"/>
    <property type="evidence" value="ECO:0007669"/>
    <property type="project" value="TreeGrafter"/>
</dbReference>
<dbReference type="InterPro" id="IPR033904">
    <property type="entry name" value="Trans_IPPS_HH"/>
</dbReference>
<dbReference type="InterPro" id="IPR002060">
    <property type="entry name" value="Squ/phyt_synthse"/>
</dbReference>
<dbReference type="UniPathway" id="UPA00767">
    <property type="reaction ID" value="UER00751"/>
</dbReference>
<dbReference type="PROSITE" id="PS01045">
    <property type="entry name" value="SQUALEN_PHYTOEN_SYN_2"/>
    <property type="match status" value="1"/>
</dbReference>
<dbReference type="OrthoDB" id="431150at2759"/>
<dbReference type="Pfam" id="PF00494">
    <property type="entry name" value="SQS_PSY"/>
    <property type="match status" value="1"/>
</dbReference>
<comment type="catalytic activity">
    <reaction evidence="5">
        <text>2 (2E,6E)-farnesyl diphosphate + NADPH + H(+) = squalene + 2 diphosphate + NADP(+)</text>
        <dbReference type="Rhea" id="RHEA:32295"/>
        <dbReference type="ChEBI" id="CHEBI:15378"/>
        <dbReference type="ChEBI" id="CHEBI:15440"/>
        <dbReference type="ChEBI" id="CHEBI:33019"/>
        <dbReference type="ChEBI" id="CHEBI:57783"/>
        <dbReference type="ChEBI" id="CHEBI:58349"/>
        <dbReference type="ChEBI" id="CHEBI:175763"/>
        <dbReference type="EC" id="2.5.1.21"/>
    </reaction>
</comment>
<dbReference type="EMBL" id="KV426123">
    <property type="protein sequence ID" value="KZV87498.1"/>
    <property type="molecule type" value="Genomic_DNA"/>
</dbReference>
<dbReference type="Gene3D" id="1.10.600.10">
    <property type="entry name" value="Farnesyl Diphosphate Synthase"/>
    <property type="match status" value="1"/>
</dbReference>
<dbReference type="CDD" id="cd00683">
    <property type="entry name" value="Trans_IPPS_HH"/>
    <property type="match status" value="1"/>
</dbReference>
<sequence>MGAADMLVLALTHPLEFRTLINFWIWHEPKRDITSQKEYATSGWDRPSMRKCWEFLDLTSRSFSAVIKELEGDLARTVCLFYLVLRGLDTIEDDMTLSDEVKQPLLRNFDVHTVTPGWNFDGSGPNESDRQLLVEYENVVTELLLLDAGYREVILDICRKMAAGMATYAHKAALVAEGKATSPEDLFVADGAAFDLYCHHVAGVVGEGLSRLLAISGKEAAHLGGELELSNAMGLMLQKTNIMRDYREDVDQQRYFWPRTFWTAHGFSHQGDLRTDGPNDGEARTRAMWVLSEMVLDALRHAEDCLDYLSLLRNQSVFNFCAIPQTMAMATLSVCFMNGAVFERNVKIRKAAAVELIMRSTNPRDVAYMFRDYARVIHAKAVPSDPSYIKICVACAKVEMWAEHHFPSFIHISSEGGQIRTNFDASDARAKVLQAERLRGEKRIRDTRALAGDARNPGPGVEESGGPPILFLLAIMGMALLIFGGTAAALYYLASNGWLGEA</sequence>
<comment type="similarity">
    <text evidence="2 5">Belongs to the phytoene/squalene synthase family.</text>
</comment>
<dbReference type="InterPro" id="IPR008949">
    <property type="entry name" value="Isoprenoid_synthase_dom_sf"/>
</dbReference>
<dbReference type="GO" id="GO:0045338">
    <property type="term" value="P:farnesyl diphosphate metabolic process"/>
    <property type="evidence" value="ECO:0007669"/>
    <property type="project" value="InterPro"/>
</dbReference>
<organism evidence="6 7">
    <name type="scientific">Exidia glandulosa HHB12029</name>
    <dbReference type="NCBI Taxonomy" id="1314781"/>
    <lineage>
        <taxon>Eukaryota</taxon>
        <taxon>Fungi</taxon>
        <taxon>Dikarya</taxon>
        <taxon>Basidiomycota</taxon>
        <taxon>Agaricomycotina</taxon>
        <taxon>Agaricomycetes</taxon>
        <taxon>Auriculariales</taxon>
        <taxon>Exidiaceae</taxon>
        <taxon>Exidia</taxon>
    </lineage>
</organism>
<dbReference type="PANTHER" id="PTHR11626">
    <property type="entry name" value="FARNESYL-DIPHOSPHATE FARNESYLTRANSFERASE"/>
    <property type="match status" value="1"/>
</dbReference>
<evidence type="ECO:0000313" key="7">
    <source>
        <dbReference type="Proteomes" id="UP000077266"/>
    </source>
</evidence>
<evidence type="ECO:0000256" key="3">
    <source>
        <dbReference type="ARBA" id="ARBA00012373"/>
    </source>
</evidence>
<protein>
    <recommendedName>
        <fullName evidence="3 5">Squalene synthase</fullName>
        <shortName evidence="5">SQS</shortName>
        <shortName evidence="5">SS</shortName>
        <ecNumber evidence="3 5">2.5.1.21</ecNumber>
    </recommendedName>
</protein>
<comment type="function">
    <text evidence="5">Catalyzes the condensation of 2 farnesyl pyrophosphate (FPP) moieties to form squalene.</text>
</comment>
<proteinExistence type="inferred from homology"/>
<dbReference type="InParanoid" id="A0A165EQY3"/>
<dbReference type="FunCoup" id="A0A165EQY3">
    <property type="interactions" value="285"/>
</dbReference>
<dbReference type="SFLD" id="SFLDG01018">
    <property type="entry name" value="Squalene/Phytoene_Synthase_Lik"/>
    <property type="match status" value="1"/>
</dbReference>
<dbReference type="InterPro" id="IPR044844">
    <property type="entry name" value="Trans_IPPS_euk-type"/>
</dbReference>
<evidence type="ECO:0000256" key="4">
    <source>
        <dbReference type="ARBA" id="ARBA00022679"/>
    </source>
</evidence>
<name>A0A165EQY3_EXIGL</name>
<dbReference type="PANTHER" id="PTHR11626:SF2">
    <property type="entry name" value="SQUALENE SYNTHASE"/>
    <property type="match status" value="1"/>
</dbReference>
<dbReference type="STRING" id="1314781.A0A165EQY3"/>
<keyword evidence="7" id="KW-1185">Reference proteome</keyword>
<keyword evidence="5" id="KW-1133">Transmembrane helix</keyword>
<reference evidence="6 7" key="1">
    <citation type="journal article" date="2016" name="Mol. Biol. Evol.">
        <title>Comparative Genomics of Early-Diverging Mushroom-Forming Fungi Provides Insights into the Origins of Lignocellulose Decay Capabilities.</title>
        <authorList>
            <person name="Nagy L.G."/>
            <person name="Riley R."/>
            <person name="Tritt A."/>
            <person name="Adam C."/>
            <person name="Daum C."/>
            <person name="Floudas D."/>
            <person name="Sun H."/>
            <person name="Yadav J.S."/>
            <person name="Pangilinan J."/>
            <person name="Larsson K.H."/>
            <person name="Matsuura K."/>
            <person name="Barry K."/>
            <person name="Labutti K."/>
            <person name="Kuo R."/>
            <person name="Ohm R.A."/>
            <person name="Bhattacharya S.S."/>
            <person name="Shirouzu T."/>
            <person name="Yoshinaga Y."/>
            <person name="Martin F.M."/>
            <person name="Grigoriev I.V."/>
            <person name="Hibbett D.S."/>
        </authorList>
    </citation>
    <scope>NUCLEOTIDE SEQUENCE [LARGE SCALE GENOMIC DNA]</scope>
    <source>
        <strain evidence="6 7">HHB12029</strain>
    </source>
</reference>
<dbReference type="Proteomes" id="UP000077266">
    <property type="component" value="Unassembled WGS sequence"/>
</dbReference>